<organism evidence="6 7">
    <name type="scientific">Alicyclobacillus tolerans</name>
    <dbReference type="NCBI Taxonomy" id="90970"/>
    <lineage>
        <taxon>Bacteria</taxon>
        <taxon>Bacillati</taxon>
        <taxon>Bacillota</taxon>
        <taxon>Bacilli</taxon>
        <taxon>Bacillales</taxon>
        <taxon>Alicyclobacillaceae</taxon>
        <taxon>Alicyclobacillus</taxon>
    </lineage>
</organism>
<keyword evidence="2" id="KW-0813">Transport</keyword>
<name>A0ABT9LZ63_9BACL</name>
<evidence type="ECO:0000313" key="6">
    <source>
        <dbReference type="EMBL" id="MDP9729559.1"/>
    </source>
</evidence>
<proteinExistence type="inferred from homology"/>
<sequence>MLAANNLTKIYPNGDGVKDLSFEVPDGVIVGLLGPNGAGKTTTIRLLSGLIKPDNGSATIDNILTYNNPDVRSKIAVLTDNNGVYENMTPLSYFSFFAKLYNLPKEQFYLNLESLSSSLNFNYKVNKVLGVLSKGNRQKALLIRVLLHNPKHIILDEPHSNLDPEIVFSLRELLKQRAKNGSAVLLSTHILEEAHKICDQIVLLNKGICVDQQSVSAIESIDQYYQDKMLGRR</sequence>
<dbReference type="InterPro" id="IPR003593">
    <property type="entry name" value="AAA+_ATPase"/>
</dbReference>
<accession>A0ABT9LZ63</accession>
<dbReference type="PANTHER" id="PTHR42711:SF5">
    <property type="entry name" value="ABC TRANSPORTER ATP-BINDING PROTEIN NATA"/>
    <property type="match status" value="1"/>
</dbReference>
<evidence type="ECO:0000256" key="2">
    <source>
        <dbReference type="ARBA" id="ARBA00022448"/>
    </source>
</evidence>
<reference evidence="6 7" key="1">
    <citation type="submission" date="2023-07" db="EMBL/GenBank/DDBJ databases">
        <title>Genomic Encyclopedia of Type Strains, Phase IV (KMG-IV): sequencing the most valuable type-strain genomes for metagenomic binning, comparative biology and taxonomic classification.</title>
        <authorList>
            <person name="Goeker M."/>
        </authorList>
    </citation>
    <scope>NUCLEOTIDE SEQUENCE [LARGE SCALE GENOMIC DNA]</scope>
    <source>
        <strain evidence="6 7">DSM 25924</strain>
    </source>
</reference>
<dbReference type="RefSeq" id="WP_203114182.1">
    <property type="nucleotide sequence ID" value="NZ_JAURUO010000017.1"/>
</dbReference>
<dbReference type="PANTHER" id="PTHR42711">
    <property type="entry name" value="ABC TRANSPORTER ATP-BINDING PROTEIN"/>
    <property type="match status" value="1"/>
</dbReference>
<evidence type="ECO:0000256" key="1">
    <source>
        <dbReference type="ARBA" id="ARBA00005417"/>
    </source>
</evidence>
<evidence type="ECO:0000256" key="3">
    <source>
        <dbReference type="ARBA" id="ARBA00022741"/>
    </source>
</evidence>
<dbReference type="GO" id="GO:0005524">
    <property type="term" value="F:ATP binding"/>
    <property type="evidence" value="ECO:0007669"/>
    <property type="project" value="UniProtKB-KW"/>
</dbReference>
<evidence type="ECO:0000259" key="5">
    <source>
        <dbReference type="PROSITE" id="PS50893"/>
    </source>
</evidence>
<dbReference type="EMBL" id="JAURUO010000017">
    <property type="protein sequence ID" value="MDP9729559.1"/>
    <property type="molecule type" value="Genomic_DNA"/>
</dbReference>
<dbReference type="CDD" id="cd03230">
    <property type="entry name" value="ABC_DR_subfamily_A"/>
    <property type="match status" value="1"/>
</dbReference>
<keyword evidence="7" id="KW-1185">Reference proteome</keyword>
<protein>
    <submittedName>
        <fullName evidence="6">ABC-2 type transport system ATP-binding protein</fullName>
    </submittedName>
</protein>
<keyword evidence="3" id="KW-0547">Nucleotide-binding</keyword>
<dbReference type="Proteomes" id="UP001229209">
    <property type="component" value="Unassembled WGS sequence"/>
</dbReference>
<dbReference type="PROSITE" id="PS00211">
    <property type="entry name" value="ABC_TRANSPORTER_1"/>
    <property type="match status" value="1"/>
</dbReference>
<keyword evidence="4 6" id="KW-0067">ATP-binding</keyword>
<dbReference type="InterPro" id="IPR017871">
    <property type="entry name" value="ABC_transporter-like_CS"/>
</dbReference>
<dbReference type="InterPro" id="IPR003439">
    <property type="entry name" value="ABC_transporter-like_ATP-bd"/>
</dbReference>
<dbReference type="SUPFAM" id="SSF52540">
    <property type="entry name" value="P-loop containing nucleoside triphosphate hydrolases"/>
    <property type="match status" value="1"/>
</dbReference>
<dbReference type="SMART" id="SM00382">
    <property type="entry name" value="AAA"/>
    <property type="match status" value="1"/>
</dbReference>
<evidence type="ECO:0000313" key="7">
    <source>
        <dbReference type="Proteomes" id="UP001229209"/>
    </source>
</evidence>
<evidence type="ECO:0000256" key="4">
    <source>
        <dbReference type="ARBA" id="ARBA00022840"/>
    </source>
</evidence>
<feature type="domain" description="ABC transporter" evidence="5">
    <location>
        <begin position="2"/>
        <end position="231"/>
    </location>
</feature>
<dbReference type="Gene3D" id="3.40.50.300">
    <property type="entry name" value="P-loop containing nucleotide triphosphate hydrolases"/>
    <property type="match status" value="1"/>
</dbReference>
<dbReference type="Pfam" id="PF00005">
    <property type="entry name" value="ABC_tran"/>
    <property type="match status" value="1"/>
</dbReference>
<gene>
    <name evidence="6" type="ORF">J2S04_002533</name>
</gene>
<dbReference type="PROSITE" id="PS50893">
    <property type="entry name" value="ABC_TRANSPORTER_2"/>
    <property type="match status" value="1"/>
</dbReference>
<dbReference type="InterPro" id="IPR050763">
    <property type="entry name" value="ABC_transporter_ATP-binding"/>
</dbReference>
<comment type="similarity">
    <text evidence="1">Belongs to the ABC transporter superfamily.</text>
</comment>
<comment type="caution">
    <text evidence="6">The sequence shown here is derived from an EMBL/GenBank/DDBJ whole genome shotgun (WGS) entry which is preliminary data.</text>
</comment>
<dbReference type="InterPro" id="IPR027417">
    <property type="entry name" value="P-loop_NTPase"/>
</dbReference>